<sequence>MRRNGLAFQSSGRTAQNIACWKPCLGGISIFIVYNVLRFVNAKM</sequence>
<keyword evidence="1" id="KW-0812">Transmembrane</keyword>
<evidence type="ECO:0000256" key="1">
    <source>
        <dbReference type="SAM" id="Phobius"/>
    </source>
</evidence>
<accession>A0A8S5U9G0</accession>
<protein>
    <submittedName>
        <fullName evidence="2">Uncharacterized protein</fullName>
    </submittedName>
</protein>
<keyword evidence="1" id="KW-1133">Transmembrane helix</keyword>
<feature type="transmembrane region" description="Helical" evidence="1">
    <location>
        <begin position="20"/>
        <end position="37"/>
    </location>
</feature>
<organism evidence="2">
    <name type="scientific">Siphoviridae sp. ctKNZ79</name>
    <dbReference type="NCBI Taxonomy" id="2825440"/>
    <lineage>
        <taxon>Viruses</taxon>
        <taxon>Duplodnaviria</taxon>
        <taxon>Heunggongvirae</taxon>
        <taxon>Uroviricota</taxon>
        <taxon>Caudoviricetes</taxon>
    </lineage>
</organism>
<keyword evidence="1" id="KW-0472">Membrane</keyword>
<reference evidence="2" key="1">
    <citation type="journal article" date="2021" name="Proc. Natl. Acad. Sci. U.S.A.">
        <title>A Catalog of Tens of Thousands of Viruses from Human Metagenomes Reveals Hidden Associations with Chronic Diseases.</title>
        <authorList>
            <person name="Tisza M.J."/>
            <person name="Buck C.B."/>
        </authorList>
    </citation>
    <scope>NUCLEOTIDE SEQUENCE</scope>
    <source>
        <strain evidence="2">CtKNZ79</strain>
    </source>
</reference>
<name>A0A8S5U9G0_9CAUD</name>
<proteinExistence type="predicted"/>
<dbReference type="EMBL" id="BK016045">
    <property type="protein sequence ID" value="DAF91121.1"/>
    <property type="molecule type" value="Genomic_DNA"/>
</dbReference>
<evidence type="ECO:0000313" key="2">
    <source>
        <dbReference type="EMBL" id="DAF91121.1"/>
    </source>
</evidence>